<dbReference type="Proteomes" id="UP000027982">
    <property type="component" value="Chromosome"/>
</dbReference>
<dbReference type="EMBL" id="CP007139">
    <property type="protein sequence ID" value="AIE86465.1"/>
    <property type="molecule type" value="Genomic_DNA"/>
</dbReference>
<gene>
    <name evidence="1" type="ORF">OP10G_3097</name>
</gene>
<dbReference type="HOGENOM" id="CLU_569719_0_0_0"/>
<dbReference type="RefSeq" id="WP_025229569.1">
    <property type="nucleotide sequence ID" value="NZ_CP007139.1"/>
</dbReference>
<reference evidence="1 2" key="1">
    <citation type="journal article" date="2014" name="PLoS ONE">
        <title>The first complete genome sequence of the class fimbriimonadia in the phylum armatimonadetes.</title>
        <authorList>
            <person name="Hu Z.Y."/>
            <person name="Wang Y.Z."/>
            <person name="Im W.T."/>
            <person name="Wang S.Y."/>
            <person name="Zhao G.P."/>
            <person name="Zheng H.J."/>
            <person name="Quan Z.X."/>
        </authorList>
    </citation>
    <scope>NUCLEOTIDE SEQUENCE [LARGE SCALE GENOMIC DNA]</scope>
    <source>
        <strain evidence="1">Gsoil 348</strain>
    </source>
</reference>
<dbReference type="KEGG" id="fgi:OP10G_3097"/>
<proteinExistence type="predicted"/>
<protein>
    <recommendedName>
        <fullName evidence="3">DUF455 family protein</fullName>
    </recommendedName>
</protein>
<dbReference type="eggNOG" id="COG2833">
    <property type="taxonomic scope" value="Bacteria"/>
</dbReference>
<evidence type="ECO:0008006" key="3">
    <source>
        <dbReference type="Google" id="ProtNLM"/>
    </source>
</evidence>
<evidence type="ECO:0000313" key="2">
    <source>
        <dbReference type="Proteomes" id="UP000027982"/>
    </source>
</evidence>
<dbReference type="AlphaFoldDB" id="A0A068NUL9"/>
<name>A0A068NUL9_FIMGI</name>
<dbReference type="OrthoDB" id="1392385at2"/>
<sequence length="460" mass="52913">MSATPSNGIPPLAGLATYEQAMVAGLGVDENVDLMRRYNFIESRLYQMSAAFMNPTPEWEVKGALSLHLYLDGEHSQLLRQRVAELRRPPLYLDKSPDSKLELFLEEALRAENTLERLVGIFRVIRPTLLDAYRTHLAAINPIFDFPTARLLKLIIAEEEQMIEWGTQAVAAVISGDEERKSADRWEAHLRAYLAAAGGIDGKGEIPSDLSLPEPRSVKPFVPDVDPKRDWRSGDIYNFHYRANDVYLDSEADWDERVLALMYKRFHEMDVPEMMASIVLQTQGKPWEYYRDMGRQLWDEARHSMMGEVWFARYKVDWSKYPNHVGWSMHLNLDRSPLERHIILYFIEQNLMDGKTGKRLEWKIAQSAADPLATYFQDYDWADEVLHAQIGRRWLKPDVGDVKELLEKGREIAGRASPTLEAKIKSTPQVDWWPDYVRDALGKESTSRAGTDNALVPTFE</sequence>
<evidence type="ECO:0000313" key="1">
    <source>
        <dbReference type="EMBL" id="AIE86465.1"/>
    </source>
</evidence>
<organism evidence="1 2">
    <name type="scientific">Fimbriimonas ginsengisoli Gsoil 348</name>
    <dbReference type="NCBI Taxonomy" id="661478"/>
    <lineage>
        <taxon>Bacteria</taxon>
        <taxon>Bacillati</taxon>
        <taxon>Armatimonadota</taxon>
        <taxon>Fimbriimonadia</taxon>
        <taxon>Fimbriimonadales</taxon>
        <taxon>Fimbriimonadaceae</taxon>
        <taxon>Fimbriimonas</taxon>
    </lineage>
</organism>
<keyword evidence="2" id="KW-1185">Reference proteome</keyword>
<accession>A0A068NUL9</accession>
<dbReference type="STRING" id="661478.OP10G_3097"/>